<evidence type="ECO:0000313" key="1">
    <source>
        <dbReference type="EMBL" id="CAI4031813.1"/>
    </source>
</evidence>
<dbReference type="Proteomes" id="UP001179121">
    <property type="component" value="Chromosome"/>
</dbReference>
<dbReference type="EMBL" id="OX365700">
    <property type="protein sequence ID" value="CAI4031813.1"/>
    <property type="molecule type" value="Genomic_DNA"/>
</dbReference>
<dbReference type="AlphaFoldDB" id="A0AA86MZ91"/>
<proteinExistence type="predicted"/>
<dbReference type="GO" id="GO:0016787">
    <property type="term" value="F:hydrolase activity"/>
    <property type="evidence" value="ECO:0007669"/>
    <property type="project" value="UniProtKB-KW"/>
</dbReference>
<organism evidence="1 2">
    <name type="scientific">Nitrospira tepida</name>
    <dbReference type="NCBI Taxonomy" id="2973512"/>
    <lineage>
        <taxon>Bacteria</taxon>
        <taxon>Pseudomonadati</taxon>
        <taxon>Nitrospirota</taxon>
        <taxon>Nitrospiria</taxon>
        <taxon>Nitrospirales</taxon>
        <taxon>Nitrospiraceae</taxon>
        <taxon>Nitrospira</taxon>
    </lineage>
</organism>
<dbReference type="SUPFAM" id="SSF56925">
    <property type="entry name" value="OMPA-like"/>
    <property type="match status" value="1"/>
</dbReference>
<dbReference type="RefSeq" id="WP_289268575.1">
    <property type="nucleotide sequence ID" value="NZ_OX365700.1"/>
</dbReference>
<evidence type="ECO:0000313" key="2">
    <source>
        <dbReference type="Proteomes" id="UP001179121"/>
    </source>
</evidence>
<keyword evidence="1" id="KW-0378">Hydrolase</keyword>
<reference evidence="1" key="1">
    <citation type="submission" date="2022-10" db="EMBL/GenBank/DDBJ databases">
        <authorList>
            <person name="Koch H."/>
        </authorList>
    </citation>
    <scope>NUCLEOTIDE SEQUENCE</scope>
    <source>
        <strain evidence="1">DNF</strain>
    </source>
</reference>
<dbReference type="Gene3D" id="2.40.160.20">
    <property type="match status" value="1"/>
</dbReference>
<keyword evidence="2" id="KW-1185">Reference proteome</keyword>
<accession>A0AA86MZ91</accession>
<dbReference type="InterPro" id="IPR018550">
    <property type="entry name" value="Lipid-A_deacylase-rel"/>
</dbReference>
<dbReference type="InterPro" id="IPR011250">
    <property type="entry name" value="OMP/PagP_B-barrel"/>
</dbReference>
<protein>
    <submittedName>
        <fullName evidence="1">Acyloxyacyl hydrolase</fullName>
    </submittedName>
</protein>
<name>A0AA86MZ91_9BACT</name>
<sequence>MHWLLAAVLLIVWSGSHSLLPAGAEHTVEGPGFPMGTQEVSLTAGYLLPHRLTDRHETKQSGPAVMPSWTITITDPVGKSWYRGQFSIGAEVVYLEFREPVVTHGIGFTPKIKWTWLFSERFRPYFEFAGGPFWTDLTDRIRIKEEDSQFNFILTAGLGLSWFITKQTALNVGYRFHHISNAGTNVPNLGLNSSLPFAGFSFYY</sequence>
<gene>
    <name evidence="1" type="ORF">DNFV4_02233</name>
</gene>
<dbReference type="Pfam" id="PF09411">
    <property type="entry name" value="PagL"/>
    <property type="match status" value="1"/>
</dbReference>
<dbReference type="KEGG" id="nti:DNFV4_02233"/>